<name>G0U575_TRYVY</name>
<evidence type="ECO:0000259" key="4">
    <source>
        <dbReference type="Pfam" id="PF00472"/>
    </source>
</evidence>
<dbReference type="Pfam" id="PF00472">
    <property type="entry name" value="RF-1"/>
    <property type="match status" value="1"/>
</dbReference>
<dbReference type="SUPFAM" id="SSF75620">
    <property type="entry name" value="Release factor"/>
    <property type="match status" value="1"/>
</dbReference>
<dbReference type="Gene3D" id="3.30.160.20">
    <property type="match status" value="1"/>
</dbReference>
<dbReference type="VEuPathDB" id="TriTrypDB:TvY486_1000770"/>
<keyword evidence="2" id="KW-0175">Coiled coil</keyword>
<accession>G0U575</accession>
<proteinExistence type="inferred from homology"/>
<feature type="coiled-coil region" evidence="2">
    <location>
        <begin position="158"/>
        <end position="287"/>
    </location>
</feature>
<gene>
    <name evidence="5" type="ORF">TVY486_1000770</name>
</gene>
<evidence type="ECO:0000256" key="1">
    <source>
        <dbReference type="ARBA" id="ARBA00010835"/>
    </source>
</evidence>
<evidence type="ECO:0000256" key="2">
    <source>
        <dbReference type="SAM" id="Coils"/>
    </source>
</evidence>
<evidence type="ECO:0000313" key="5">
    <source>
        <dbReference type="EMBL" id="CCC51023.1"/>
    </source>
</evidence>
<dbReference type="OMA" id="ACSNVSR"/>
<dbReference type="AlphaFoldDB" id="G0U575"/>
<dbReference type="InterPro" id="IPR045853">
    <property type="entry name" value="Pep_chain_release_fac_I_sf"/>
</dbReference>
<reference evidence="5" key="1">
    <citation type="journal article" date="2012" name="Proc. Natl. Acad. Sci. U.S.A.">
        <title>Antigenic diversity is generated by distinct evolutionary mechanisms in African trypanosome species.</title>
        <authorList>
            <person name="Jackson A.P."/>
            <person name="Berry A."/>
            <person name="Aslett M."/>
            <person name="Allison H.C."/>
            <person name="Burton P."/>
            <person name="Vavrova-Anderson J."/>
            <person name="Brown R."/>
            <person name="Browne H."/>
            <person name="Corton N."/>
            <person name="Hauser H."/>
            <person name="Gamble J."/>
            <person name="Gilderthorp R."/>
            <person name="Marcello L."/>
            <person name="McQuillan J."/>
            <person name="Otto T.D."/>
            <person name="Quail M.A."/>
            <person name="Sanders M.J."/>
            <person name="van Tonder A."/>
            <person name="Ginger M.L."/>
            <person name="Field M.C."/>
            <person name="Barry J.D."/>
            <person name="Hertz-Fowler C."/>
            <person name="Berriman M."/>
        </authorList>
    </citation>
    <scope>NUCLEOTIDE SEQUENCE</scope>
    <source>
        <strain evidence="5">Y486</strain>
    </source>
</reference>
<organism evidence="5">
    <name type="scientific">Trypanosoma vivax (strain Y486)</name>
    <dbReference type="NCBI Taxonomy" id="1055687"/>
    <lineage>
        <taxon>Eukaryota</taxon>
        <taxon>Discoba</taxon>
        <taxon>Euglenozoa</taxon>
        <taxon>Kinetoplastea</taxon>
        <taxon>Metakinetoplastina</taxon>
        <taxon>Trypanosomatida</taxon>
        <taxon>Trypanosomatidae</taxon>
        <taxon>Trypanosoma</taxon>
        <taxon>Duttonella</taxon>
    </lineage>
</organism>
<dbReference type="EMBL" id="HE573026">
    <property type="protein sequence ID" value="CCC51023.1"/>
    <property type="molecule type" value="Genomic_DNA"/>
</dbReference>
<evidence type="ECO:0000256" key="3">
    <source>
        <dbReference type="SAM" id="MobiDB-lite"/>
    </source>
</evidence>
<sequence length="610" mass="67448">MLRQRRAARSLLRPTFHVPARRDFFGLGKKNDAGSDKGGEKGFSFNFDEQKLRAMQELFSKQSPEKQAELVKKALELQKTFGMIPGMGKLAQKNIEMLTKFAGSTQSAQEPRSVERGAATVTSSGTDAGPRGGTSGLSRGAKGPTIDELKKINLGPEIEALFAELSSMRAKKNSYRDKHLATSEELEKLQKEVAELRATDANLRAKLRKVEQDVLRLNCENMELKEREKDWKKAQVMNEKLTSRVQSLQNDSAAQDRQRSDALVVQLRERDDALRSMQRKLDRLRRRDPMAQFSRLCNNVARLCDSAVGEAKEISDDSFAALQSAYLREQELAWKRAAQHDSAAARAYVAVVRRFYLNHCPYARYDALISCPETCVSVLSEVVREQGFSVEHISGERYVVMSPPTTSSSTTLKSSGTLGPYGVCMALYLAGKISADENVLALRLNAVYPHVSATLFNDASRCTVQYETARSSGPGGQAVNVAETQVTAKLSIDGIVAYTVEAQESRSALANRELATEKLGNARRQHYNEHLVKQNKSEGVERRMVALLEEKLGDDGIVTSSKAVPGSVVGQETCVELVREAVAKGTLARSELGLVLGMQHLFQQLKKTQQ</sequence>
<comment type="similarity">
    <text evidence="1">Belongs to the prokaryotic/mitochondrial release factor family.</text>
</comment>
<dbReference type="InterPro" id="IPR000352">
    <property type="entry name" value="Pep_chain_release_fac_I"/>
</dbReference>
<feature type="domain" description="Prokaryotic-type class I peptide chain release factors" evidence="4">
    <location>
        <begin position="463"/>
        <end position="536"/>
    </location>
</feature>
<dbReference type="GO" id="GO:0003747">
    <property type="term" value="F:translation release factor activity"/>
    <property type="evidence" value="ECO:0007669"/>
    <property type="project" value="InterPro"/>
</dbReference>
<feature type="region of interest" description="Disordered" evidence="3">
    <location>
        <begin position="104"/>
        <end position="144"/>
    </location>
</feature>
<protein>
    <recommendedName>
        <fullName evidence="4">Prokaryotic-type class I peptide chain release factors domain-containing protein</fullName>
    </recommendedName>
</protein>